<dbReference type="SUPFAM" id="SSF53850">
    <property type="entry name" value="Periplasmic binding protein-like II"/>
    <property type="match status" value="1"/>
</dbReference>
<dbReference type="SUPFAM" id="SSF46785">
    <property type="entry name" value="Winged helix' DNA-binding domain"/>
    <property type="match status" value="1"/>
</dbReference>
<keyword evidence="3" id="KW-0238">DNA-binding</keyword>
<dbReference type="PROSITE" id="PS50931">
    <property type="entry name" value="HTH_LYSR"/>
    <property type="match status" value="1"/>
</dbReference>
<dbReference type="PANTHER" id="PTHR30537:SF79">
    <property type="entry name" value="TRANSCRIPTIONAL REGULATOR-RELATED"/>
    <property type="match status" value="1"/>
</dbReference>
<comment type="caution">
    <text evidence="6">The sequence shown here is derived from an EMBL/GenBank/DDBJ whole genome shotgun (WGS) entry which is preliminary data.</text>
</comment>
<dbReference type="GO" id="GO:0043565">
    <property type="term" value="F:sequence-specific DNA binding"/>
    <property type="evidence" value="ECO:0007669"/>
    <property type="project" value="TreeGrafter"/>
</dbReference>
<dbReference type="InterPro" id="IPR036390">
    <property type="entry name" value="WH_DNA-bd_sf"/>
</dbReference>
<dbReference type="eggNOG" id="COG0583">
    <property type="taxonomic scope" value="Bacteria"/>
</dbReference>
<feature type="domain" description="HTH lysR-type" evidence="5">
    <location>
        <begin position="11"/>
        <end position="68"/>
    </location>
</feature>
<dbReference type="PATRIC" id="fig|1288298.3.peg.1972"/>
<evidence type="ECO:0000256" key="3">
    <source>
        <dbReference type="ARBA" id="ARBA00023125"/>
    </source>
</evidence>
<dbReference type="HOGENOM" id="CLU_039613_37_0_5"/>
<evidence type="ECO:0000313" key="7">
    <source>
        <dbReference type="Proteomes" id="UP000030021"/>
    </source>
</evidence>
<dbReference type="InterPro" id="IPR036388">
    <property type="entry name" value="WH-like_DNA-bd_sf"/>
</dbReference>
<evidence type="ECO:0000256" key="1">
    <source>
        <dbReference type="ARBA" id="ARBA00009437"/>
    </source>
</evidence>
<dbReference type="GO" id="GO:0006351">
    <property type="term" value="P:DNA-templated transcription"/>
    <property type="evidence" value="ECO:0007669"/>
    <property type="project" value="TreeGrafter"/>
</dbReference>
<proteinExistence type="inferred from homology"/>
<dbReference type="Pfam" id="PF03466">
    <property type="entry name" value="LysR_substrate"/>
    <property type="match status" value="1"/>
</dbReference>
<keyword evidence="4" id="KW-0804">Transcription</keyword>
<keyword evidence="2" id="KW-0805">Transcription regulation</keyword>
<name>A0A0A0HM49_9RHOB</name>
<dbReference type="OrthoDB" id="9813056at2"/>
<protein>
    <submittedName>
        <fullName evidence="6">Transcriptional regulator, LysR family</fullName>
    </submittedName>
</protein>
<dbReference type="InterPro" id="IPR005119">
    <property type="entry name" value="LysR_subst-bd"/>
</dbReference>
<comment type="similarity">
    <text evidence="1">Belongs to the LysR transcriptional regulatory family.</text>
</comment>
<dbReference type="Gene3D" id="3.40.190.10">
    <property type="entry name" value="Periplasmic binding protein-like II"/>
    <property type="match status" value="2"/>
</dbReference>
<evidence type="ECO:0000256" key="2">
    <source>
        <dbReference type="ARBA" id="ARBA00023015"/>
    </source>
</evidence>
<dbReference type="PRINTS" id="PR00039">
    <property type="entry name" value="HTHLYSR"/>
</dbReference>
<dbReference type="EMBL" id="AONH01000010">
    <property type="protein sequence ID" value="KGM88260.1"/>
    <property type="molecule type" value="Genomic_DNA"/>
</dbReference>
<dbReference type="GO" id="GO:0003700">
    <property type="term" value="F:DNA-binding transcription factor activity"/>
    <property type="evidence" value="ECO:0007669"/>
    <property type="project" value="InterPro"/>
</dbReference>
<gene>
    <name evidence="6" type="ORF">rosmuc_01955</name>
</gene>
<dbReference type="InterPro" id="IPR058163">
    <property type="entry name" value="LysR-type_TF_proteobact-type"/>
</dbReference>
<evidence type="ECO:0000259" key="5">
    <source>
        <dbReference type="PROSITE" id="PS50931"/>
    </source>
</evidence>
<dbReference type="PANTHER" id="PTHR30537">
    <property type="entry name" value="HTH-TYPE TRANSCRIPTIONAL REGULATOR"/>
    <property type="match status" value="1"/>
</dbReference>
<reference evidence="6 7" key="1">
    <citation type="submission" date="2013-01" db="EMBL/GenBank/DDBJ databases">
        <authorList>
            <person name="Fiebig A."/>
            <person name="Goeker M."/>
            <person name="Klenk H.-P.P."/>
        </authorList>
    </citation>
    <scope>NUCLEOTIDE SEQUENCE [LARGE SCALE GENOMIC DNA]</scope>
    <source>
        <strain evidence="6 7">DSM 17069</strain>
    </source>
</reference>
<dbReference type="AlphaFoldDB" id="A0A0A0HM49"/>
<organism evidence="6 7">
    <name type="scientific">Roseovarius mucosus DSM 17069</name>
    <dbReference type="NCBI Taxonomy" id="1288298"/>
    <lineage>
        <taxon>Bacteria</taxon>
        <taxon>Pseudomonadati</taxon>
        <taxon>Pseudomonadota</taxon>
        <taxon>Alphaproteobacteria</taxon>
        <taxon>Rhodobacterales</taxon>
        <taxon>Roseobacteraceae</taxon>
        <taxon>Roseovarius</taxon>
    </lineage>
</organism>
<accession>A0A0A0HM49</accession>
<sequence length="296" mass="31534">MSVSPPRPKGPPLNALRAFEAAARLGGFANAAEELCVTPGAVSQHIRALEDWIGADLFERRSQGVRLTALGAEAMPGFAAAFDAMGAAVHGLRGAARHRTLHIAALPSVAQLWLSPRLPAVRAALPELRISVSAIEAPPNLARDLFDLSLFIRPPTGARGERVLAQDMILPVCAPEIAARLRSPADLAAETLLHDALWPEDWALWARVMMPDLRLPTDGPRYSLYAIALEEARHGAGVLMGHQSLVQSALDEGSLIAPFTVSVPSGKALMLEHPAFDPPRADLARVVTLLGEQVTG</sequence>
<dbReference type="RefSeq" id="WP_037272697.1">
    <property type="nucleotide sequence ID" value="NZ_KN293979.1"/>
</dbReference>
<dbReference type="InterPro" id="IPR000847">
    <property type="entry name" value="LysR_HTH_N"/>
</dbReference>
<evidence type="ECO:0000256" key="4">
    <source>
        <dbReference type="ARBA" id="ARBA00023163"/>
    </source>
</evidence>
<dbReference type="Proteomes" id="UP000030021">
    <property type="component" value="Unassembled WGS sequence"/>
</dbReference>
<dbReference type="STRING" id="215743.ROSMUCSMR3_01169"/>
<dbReference type="Gene3D" id="1.10.10.10">
    <property type="entry name" value="Winged helix-like DNA-binding domain superfamily/Winged helix DNA-binding domain"/>
    <property type="match status" value="1"/>
</dbReference>
<evidence type="ECO:0000313" key="6">
    <source>
        <dbReference type="EMBL" id="KGM88260.1"/>
    </source>
</evidence>
<dbReference type="Pfam" id="PF00126">
    <property type="entry name" value="HTH_1"/>
    <property type="match status" value="1"/>
</dbReference>